<organism evidence="2 3">
    <name type="scientific">Streptomyces tunisiensis</name>
    <dbReference type="NCBI Taxonomy" id="948699"/>
    <lineage>
        <taxon>Bacteria</taxon>
        <taxon>Bacillati</taxon>
        <taxon>Actinomycetota</taxon>
        <taxon>Actinomycetes</taxon>
        <taxon>Kitasatosporales</taxon>
        <taxon>Streptomycetaceae</taxon>
        <taxon>Streptomyces</taxon>
    </lineage>
</organism>
<feature type="region of interest" description="Disordered" evidence="1">
    <location>
        <begin position="39"/>
        <end position="65"/>
    </location>
</feature>
<dbReference type="RefSeq" id="WP_346156369.1">
    <property type="nucleotide sequence ID" value="NZ_BAABBU010000013.1"/>
</dbReference>
<dbReference type="Proteomes" id="UP001501845">
    <property type="component" value="Unassembled WGS sequence"/>
</dbReference>
<keyword evidence="3" id="KW-1185">Reference proteome</keyword>
<gene>
    <name evidence="2" type="ORF">GCM10022285_26640</name>
</gene>
<evidence type="ECO:0000256" key="1">
    <source>
        <dbReference type="SAM" id="MobiDB-lite"/>
    </source>
</evidence>
<accession>A0ABP7YCP9</accession>
<dbReference type="EMBL" id="BAABBU010000013">
    <property type="protein sequence ID" value="GAA4134218.1"/>
    <property type="molecule type" value="Genomic_DNA"/>
</dbReference>
<reference evidence="3" key="1">
    <citation type="journal article" date="2019" name="Int. J. Syst. Evol. Microbiol.">
        <title>The Global Catalogue of Microorganisms (GCM) 10K type strain sequencing project: providing services to taxonomists for standard genome sequencing and annotation.</title>
        <authorList>
            <consortium name="The Broad Institute Genomics Platform"/>
            <consortium name="The Broad Institute Genome Sequencing Center for Infectious Disease"/>
            <person name="Wu L."/>
            <person name="Ma J."/>
        </authorList>
    </citation>
    <scope>NUCLEOTIDE SEQUENCE [LARGE SCALE GENOMIC DNA]</scope>
    <source>
        <strain evidence="3">JCM 17589</strain>
    </source>
</reference>
<protein>
    <submittedName>
        <fullName evidence="2">Uncharacterized protein</fullName>
    </submittedName>
</protein>
<comment type="caution">
    <text evidence="2">The sequence shown here is derived from an EMBL/GenBank/DDBJ whole genome shotgun (WGS) entry which is preliminary data.</text>
</comment>
<evidence type="ECO:0000313" key="2">
    <source>
        <dbReference type="EMBL" id="GAA4134218.1"/>
    </source>
</evidence>
<name>A0ABP7YCP9_9ACTN</name>
<proteinExistence type="predicted"/>
<evidence type="ECO:0000313" key="3">
    <source>
        <dbReference type="Proteomes" id="UP001501845"/>
    </source>
</evidence>
<sequence length="65" mass="7025">MTGTTAGRGHERRLCETHTAVGISADDRAHKLKTPVGLDFVEHDGRPAGRRARARWSPPPVPAAE</sequence>